<gene>
    <name evidence="1" type="ORF">BSAL_79410</name>
</gene>
<dbReference type="EMBL" id="CYKH01000812">
    <property type="protein sequence ID" value="CUG43784.1"/>
    <property type="molecule type" value="Genomic_DNA"/>
</dbReference>
<dbReference type="AlphaFoldDB" id="A0A0S4IXM0"/>
<sequence length="252" mass="28746">MSNLMCFSFFCRRNMRVPTLNVHCGLCGSSTVLTVRVDNRMTGEGLKESILQLYHTYCRDEGIPFAPPSHNPQDYAVYPATEQGAAVGNAAFRNGKHNGETMRDQLVVLTAPYFAVISIGQSFLERDTVVQDETLEREVIIEKRNKLMQSLTFMEQVSCEKAIEQQLFRERQENAVSRVEDVMLYAYVAYEKYHAKINAESAKLEELGRVWREQCVPWIQTAMETIRTEKRTFLAASKIAVKSLSESLARNL</sequence>
<accession>A0A0S4IXM0</accession>
<evidence type="ECO:0000313" key="2">
    <source>
        <dbReference type="Proteomes" id="UP000051952"/>
    </source>
</evidence>
<reference evidence="2" key="1">
    <citation type="submission" date="2015-09" db="EMBL/GenBank/DDBJ databases">
        <authorList>
            <consortium name="Pathogen Informatics"/>
        </authorList>
    </citation>
    <scope>NUCLEOTIDE SEQUENCE [LARGE SCALE GENOMIC DNA]</scope>
    <source>
        <strain evidence="2">Lake Konstanz</strain>
    </source>
</reference>
<proteinExistence type="predicted"/>
<dbReference type="VEuPathDB" id="TriTrypDB:BSAL_79410"/>
<dbReference type="Proteomes" id="UP000051952">
    <property type="component" value="Unassembled WGS sequence"/>
</dbReference>
<name>A0A0S4IXM0_BODSA</name>
<keyword evidence="2" id="KW-1185">Reference proteome</keyword>
<evidence type="ECO:0000313" key="1">
    <source>
        <dbReference type="EMBL" id="CUG43784.1"/>
    </source>
</evidence>
<organism evidence="1 2">
    <name type="scientific">Bodo saltans</name>
    <name type="common">Flagellated protozoan</name>
    <dbReference type="NCBI Taxonomy" id="75058"/>
    <lineage>
        <taxon>Eukaryota</taxon>
        <taxon>Discoba</taxon>
        <taxon>Euglenozoa</taxon>
        <taxon>Kinetoplastea</taxon>
        <taxon>Metakinetoplastina</taxon>
        <taxon>Eubodonida</taxon>
        <taxon>Bodonidae</taxon>
        <taxon>Bodo</taxon>
    </lineage>
</organism>
<protein>
    <submittedName>
        <fullName evidence="1">Uncharacterized protein</fullName>
    </submittedName>
</protein>